<keyword evidence="4" id="KW-0418">Kinase</keyword>
<dbReference type="Proteomes" id="UP000237798">
    <property type="component" value="Unassembled WGS sequence"/>
</dbReference>
<proteinExistence type="inferred from homology"/>
<dbReference type="AlphaFoldDB" id="A0A2T0BNE0"/>
<evidence type="ECO:0000313" key="10">
    <source>
        <dbReference type="Proteomes" id="UP000237798"/>
    </source>
</evidence>
<dbReference type="OrthoDB" id="9778478at2"/>
<protein>
    <recommendedName>
        <fullName evidence="11">Four-carbon acid sugar kinase family protein</fullName>
    </recommendedName>
</protein>
<evidence type="ECO:0000256" key="4">
    <source>
        <dbReference type="ARBA" id="ARBA00022777"/>
    </source>
</evidence>
<dbReference type="InterPro" id="IPR042213">
    <property type="entry name" value="NBD_C_sf"/>
</dbReference>
<keyword evidence="2" id="KW-0808">Transferase</keyword>
<dbReference type="Gene3D" id="3.40.50.10840">
    <property type="entry name" value="Putative sugar-binding, N-terminal domain"/>
    <property type="match status" value="1"/>
</dbReference>
<keyword evidence="5" id="KW-0067">ATP-binding</keyword>
<dbReference type="GO" id="GO:0005524">
    <property type="term" value="F:ATP binding"/>
    <property type="evidence" value="ECO:0007669"/>
    <property type="project" value="UniProtKB-KW"/>
</dbReference>
<evidence type="ECO:0000256" key="1">
    <source>
        <dbReference type="ARBA" id="ARBA00005715"/>
    </source>
</evidence>
<keyword evidence="3" id="KW-0547">Nucleotide-binding</keyword>
<dbReference type="GO" id="GO:0016301">
    <property type="term" value="F:kinase activity"/>
    <property type="evidence" value="ECO:0007669"/>
    <property type="project" value="UniProtKB-KW"/>
</dbReference>
<evidence type="ECO:0000313" key="9">
    <source>
        <dbReference type="EMBL" id="PRR85386.1"/>
    </source>
</evidence>
<dbReference type="SUPFAM" id="SSF142764">
    <property type="entry name" value="YgbK-like"/>
    <property type="match status" value="1"/>
</dbReference>
<evidence type="ECO:0008006" key="11">
    <source>
        <dbReference type="Google" id="ProtNLM"/>
    </source>
</evidence>
<dbReference type="Gene3D" id="3.40.980.20">
    <property type="entry name" value="Four-carbon acid sugar kinase, nucleotide binding domain"/>
    <property type="match status" value="1"/>
</dbReference>
<dbReference type="EMBL" id="PVXP01000018">
    <property type="protein sequence ID" value="PRR85386.1"/>
    <property type="molecule type" value="Genomic_DNA"/>
</dbReference>
<evidence type="ECO:0000256" key="3">
    <source>
        <dbReference type="ARBA" id="ARBA00022741"/>
    </source>
</evidence>
<gene>
    <name evidence="9" type="ORF">CLLU_16680</name>
</gene>
<dbReference type="Pfam" id="PF17042">
    <property type="entry name" value="NBD_C"/>
    <property type="match status" value="1"/>
</dbReference>
<keyword evidence="10" id="KW-1185">Reference proteome</keyword>
<dbReference type="InterPro" id="IPR037051">
    <property type="entry name" value="4-carb_acid_sugar_kinase_N_sf"/>
</dbReference>
<dbReference type="RefSeq" id="WP_106009266.1">
    <property type="nucleotide sequence ID" value="NZ_PVXP01000018.1"/>
</dbReference>
<evidence type="ECO:0000256" key="5">
    <source>
        <dbReference type="ARBA" id="ARBA00022840"/>
    </source>
</evidence>
<reference evidence="9 10" key="1">
    <citation type="submission" date="2018-03" db="EMBL/GenBank/DDBJ databases">
        <title>Genome sequence of Clostridium luticellarii DSM 29923.</title>
        <authorList>
            <person name="Poehlein A."/>
            <person name="Daniel R."/>
        </authorList>
    </citation>
    <scope>NUCLEOTIDE SEQUENCE [LARGE SCALE GENOMIC DNA]</scope>
    <source>
        <strain evidence="9 10">DSM 29923</strain>
    </source>
</reference>
<name>A0A2T0BNE0_9CLOT</name>
<comment type="similarity">
    <text evidence="1">Belongs to the four-carbon acid sugar kinase family.</text>
</comment>
<comment type="caution">
    <text evidence="9">The sequence shown here is derived from an EMBL/GenBank/DDBJ whole genome shotgun (WGS) entry which is preliminary data.</text>
</comment>
<accession>A0A2T0BNE0</accession>
<dbReference type="InterPro" id="IPR010737">
    <property type="entry name" value="4-carb_acid_sugar_kinase_N"/>
</dbReference>
<keyword evidence="6" id="KW-0119">Carbohydrate metabolism</keyword>
<sequence>MPKILVIADDYTGANDTGILLKEKGGFEAVSFLSVNEIEKFDSDRDVFCISTDTRDKKSQYSYNLIRDITCRFKNNVKLISKRIDSTLRGNVGSEIDAVLDELGPEYRAVVVASYPSSGRICLGGCVLVNGVPLEKTNVSSDIKTPVKSSSVIGIIKSQSRKSVGYVPLEDVLRGAEFLKKKIEEKSERIIVIDAVNNEDIMIIADACTSLKEKIVSVDPGPFTAFVSINRLKSIKPASYRSLMVIGSITELTRKQLKYFERHQKILIYNVNVNNLIDNFEDELGKTLDYIKKDYRKYKYLCITTSLVKFQMKHGINFDLSDIISDRLNKIARKILDMKEFNIKLIYLSGGDTAQGFLKNVNSTAMELLEEIIPLAVYGKIIGGEFNGLNVVTKGGLIGDETSMVFIMSTVEKNIERGKRYE</sequence>
<evidence type="ECO:0000259" key="8">
    <source>
        <dbReference type="Pfam" id="PF17042"/>
    </source>
</evidence>
<evidence type="ECO:0000256" key="6">
    <source>
        <dbReference type="ARBA" id="ARBA00023277"/>
    </source>
</evidence>
<dbReference type="InterPro" id="IPR031475">
    <property type="entry name" value="NBD_C"/>
</dbReference>
<evidence type="ECO:0000256" key="2">
    <source>
        <dbReference type="ARBA" id="ARBA00022679"/>
    </source>
</evidence>
<evidence type="ECO:0000259" key="7">
    <source>
        <dbReference type="Pfam" id="PF07005"/>
    </source>
</evidence>
<organism evidence="9 10">
    <name type="scientific">Clostridium luticellarii</name>
    <dbReference type="NCBI Taxonomy" id="1691940"/>
    <lineage>
        <taxon>Bacteria</taxon>
        <taxon>Bacillati</taxon>
        <taxon>Bacillota</taxon>
        <taxon>Clostridia</taxon>
        <taxon>Eubacteriales</taxon>
        <taxon>Clostridiaceae</taxon>
        <taxon>Clostridium</taxon>
    </lineage>
</organism>
<dbReference type="Pfam" id="PF07005">
    <property type="entry name" value="SBD_N"/>
    <property type="match status" value="1"/>
</dbReference>
<feature type="domain" description="Four-carbon acid sugar kinase nucleotide binding" evidence="8">
    <location>
        <begin position="243"/>
        <end position="403"/>
    </location>
</feature>
<feature type="domain" description="Four-carbon acid sugar kinase N-terminal" evidence="7">
    <location>
        <begin position="4"/>
        <end position="225"/>
    </location>
</feature>